<dbReference type="InterPro" id="IPR016621">
    <property type="entry name" value="UCP014543"/>
</dbReference>
<keyword evidence="2" id="KW-1185">Reference proteome</keyword>
<gene>
    <name evidence="1" type="ORF">WMO14_08525</name>
</gene>
<sequence>MEKIIIYNVADARKIITMAANMRIKSIVIDNTKLSDTLENVLAYSQDYRTDDIMPFINKDKSIVIFCDVTQKHLDKLLFGIRNNNLNVDYKAVMTKTNKSWTLNKILYHMEIEKKNERR</sequence>
<dbReference type="EMBL" id="JBBMER010000005">
    <property type="protein sequence ID" value="MEQ2379922.1"/>
    <property type="molecule type" value="Genomic_DNA"/>
</dbReference>
<dbReference type="Proteomes" id="UP001442364">
    <property type="component" value="Unassembled WGS sequence"/>
</dbReference>
<accession>A0ABV1BVZ1</accession>
<protein>
    <submittedName>
        <fullName evidence="1">DUF3783 domain-containing protein</fullName>
    </submittedName>
</protein>
<proteinExistence type="predicted"/>
<evidence type="ECO:0000313" key="2">
    <source>
        <dbReference type="Proteomes" id="UP001442364"/>
    </source>
</evidence>
<dbReference type="RefSeq" id="WP_022501848.1">
    <property type="nucleotide sequence ID" value="NZ_DAWCMB010000005.1"/>
</dbReference>
<comment type="caution">
    <text evidence="1">The sequence shown here is derived from an EMBL/GenBank/DDBJ whole genome shotgun (WGS) entry which is preliminary data.</text>
</comment>
<reference evidence="1 2" key="1">
    <citation type="submission" date="2024-03" db="EMBL/GenBank/DDBJ databases">
        <title>Human intestinal bacterial collection.</title>
        <authorList>
            <person name="Pauvert C."/>
            <person name="Hitch T.C.A."/>
            <person name="Clavel T."/>
        </authorList>
    </citation>
    <scope>NUCLEOTIDE SEQUENCE [LARGE SCALE GENOMIC DNA]</scope>
    <source>
        <strain evidence="1 2">CLA-AA-H255</strain>
    </source>
</reference>
<evidence type="ECO:0000313" key="1">
    <source>
        <dbReference type="EMBL" id="MEQ2379922.1"/>
    </source>
</evidence>
<organism evidence="1 2">
    <name type="scientific">[Lactobacillus] rogosae</name>
    <dbReference type="NCBI Taxonomy" id="706562"/>
    <lineage>
        <taxon>Bacteria</taxon>
        <taxon>Bacillati</taxon>
        <taxon>Bacillota</taxon>
        <taxon>Clostridia</taxon>
        <taxon>Lachnospirales</taxon>
        <taxon>Lachnospiraceae</taxon>
        <taxon>Lachnospira</taxon>
    </lineage>
</organism>
<dbReference type="Pfam" id="PF12646">
    <property type="entry name" value="DUF3783"/>
    <property type="match status" value="1"/>
</dbReference>
<name>A0ABV1BVZ1_9FIRM</name>